<feature type="compositionally biased region" description="Low complexity" evidence="1">
    <location>
        <begin position="897"/>
        <end position="926"/>
    </location>
</feature>
<feature type="region of interest" description="Disordered" evidence="1">
    <location>
        <begin position="439"/>
        <end position="468"/>
    </location>
</feature>
<feature type="compositionally biased region" description="Low complexity" evidence="1">
    <location>
        <begin position="1043"/>
        <end position="1052"/>
    </location>
</feature>
<feature type="compositionally biased region" description="Basic and acidic residues" evidence="1">
    <location>
        <begin position="293"/>
        <end position="305"/>
    </location>
</feature>
<dbReference type="AlphaFoldDB" id="A0A517L145"/>
<feature type="compositionally biased region" description="Polar residues" evidence="1">
    <location>
        <begin position="1"/>
        <end position="31"/>
    </location>
</feature>
<reference evidence="2 3" key="1">
    <citation type="submission" date="2019-07" db="EMBL/GenBank/DDBJ databases">
        <title>Finished genome of Venturia effusa.</title>
        <authorList>
            <person name="Young C.A."/>
            <person name="Cox M.P."/>
            <person name="Ganley A.R.D."/>
            <person name="David W.J."/>
        </authorList>
    </citation>
    <scope>NUCLEOTIDE SEQUENCE [LARGE SCALE GENOMIC DNA]</scope>
    <source>
        <strain evidence="3">albino</strain>
    </source>
</reference>
<feature type="region of interest" description="Disordered" evidence="1">
    <location>
        <begin position="1075"/>
        <end position="1139"/>
    </location>
</feature>
<sequence>MLSRSHSNAANQLRRTKSSSTVAQRRSSASSLIDPVAAKQHAIVAATLAYERAHGKENIGSSCDEQPIKVARRRSNRARRSEGEGSHFDASRTTPRRQASKRLSNASHVPNDNSRARRGAMSSIDSIVKHHSHMRAHSERQDEKSRFVGNSTAESLATPYQQIRRSKSMYDTTGHVRATTIDSISFAHTPHNDSISHTDEIVASFRQQDETMTEVIPPVPPITYSQTAIYNVDEKLQKARDQHFQDLHKKKIRQRASFILTPFKKRNEGISLSITAANGVTYDNGPPCPIPSKSREERKFSDDLKSGGSLRNKIRKVFRRSSNTPIVLPAQHVEASRVHYGDELADQTGISTGQCPRSKTISTPISSAGNSRSASPVRSIQTTESRSRVTSWADSTAAGTVNSRDGKVLAVILEDAPQPAAPSTRSRKFSSLGIFRRSRKSSTATVAEPPHGESREFEIANDDPFHDPVAVAPPFQAGLRRSGTVYDTLPSQARRISGHSSRASCSIKPTIRSVPSDSGGNLSSRSCSSRLAHTSTNQLIYHDDGSSDEASTLDLTVKRLRNRLQKARKEESANPTADQIAHRVEKSNERWKQPLESGRSIFYPRSPQGVSPKRHLRSSGGLETSPASSTSTPKQAPETSQEPPLVERTRAVMSPSIYSQNTNSSPTRLPNDSAVSLEPSNRHTVVVGTAVINPSQLAGKYSIGSHTKGMIPRLAKTSRDWKAWLSKEVQDLEVQPTEKFTLSSDYIQAPSDSGHRREHAQVVDGEDVTIGAGTDHSSSVPVRSIEPLPIPRPLQQRSRNVSEETPSMRQVSQTPSLTSGRPRLERPRLMDRPSSRMNERFPFIDTGRPPSRASRRSSRKSSPPKELPPPLVKKESNSSTSMLAVPVPQPRRPPLRKPNSTSSFPRSTSSLAHYTTNTAASTSNTSIQQIHRSASHIPRPSTASVSGLATSKAPITSSTGNLHNRSTSALSSTRPALPKAGTAPPLALAGPNFDTDPTLAAIFKGPYRENSASPSRPRALAVRKAPSHSQLLRQQSTPHMIRESSSTMPRESSSLRRAESSSILRDGQISAMLRAQSSLSMKENCSPAKSLSLREDSTASTPTRGQVLAQRFLDERRFGGGSRQSLRLGESSPASPRFI</sequence>
<feature type="compositionally biased region" description="Polar residues" evidence="1">
    <location>
        <begin position="621"/>
        <end position="642"/>
    </location>
</feature>
<feature type="compositionally biased region" description="Low complexity" evidence="1">
    <location>
        <begin position="516"/>
        <end position="529"/>
    </location>
</feature>
<organism evidence="2 3">
    <name type="scientific">Venturia effusa</name>
    <dbReference type="NCBI Taxonomy" id="50376"/>
    <lineage>
        <taxon>Eukaryota</taxon>
        <taxon>Fungi</taxon>
        <taxon>Dikarya</taxon>
        <taxon>Ascomycota</taxon>
        <taxon>Pezizomycotina</taxon>
        <taxon>Dothideomycetes</taxon>
        <taxon>Pleosporomycetidae</taxon>
        <taxon>Venturiales</taxon>
        <taxon>Venturiaceae</taxon>
        <taxon>Venturia</taxon>
    </lineage>
</organism>
<feature type="region of interest" description="Disordered" evidence="1">
    <location>
        <begin position="1006"/>
        <end position="1063"/>
    </location>
</feature>
<feature type="region of interest" description="Disordered" evidence="1">
    <location>
        <begin position="285"/>
        <end position="306"/>
    </location>
</feature>
<feature type="region of interest" description="Disordered" evidence="1">
    <location>
        <begin position="491"/>
        <end position="529"/>
    </location>
</feature>
<feature type="region of interest" description="Disordered" evidence="1">
    <location>
        <begin position="347"/>
        <end position="400"/>
    </location>
</feature>
<proteinExistence type="predicted"/>
<feature type="compositionally biased region" description="Basic and acidic residues" evidence="1">
    <location>
        <begin position="79"/>
        <end position="90"/>
    </location>
</feature>
<feature type="compositionally biased region" description="Basic and acidic residues" evidence="1">
    <location>
        <begin position="450"/>
        <end position="466"/>
    </location>
</feature>
<evidence type="ECO:0000313" key="2">
    <source>
        <dbReference type="EMBL" id="QDS69336.1"/>
    </source>
</evidence>
<dbReference type="EMBL" id="CP042187">
    <property type="protein sequence ID" value="QDS69336.1"/>
    <property type="molecule type" value="Genomic_DNA"/>
</dbReference>
<feature type="compositionally biased region" description="Polar residues" evidence="1">
    <location>
        <begin position="1027"/>
        <end position="1038"/>
    </location>
</feature>
<keyword evidence="3" id="KW-1185">Reference proteome</keyword>
<feature type="compositionally biased region" description="Polar residues" evidence="1">
    <location>
        <begin position="795"/>
        <end position="819"/>
    </location>
</feature>
<feature type="region of interest" description="Disordered" evidence="1">
    <location>
        <begin position="566"/>
        <end position="677"/>
    </location>
</feature>
<feature type="compositionally biased region" description="Polar residues" evidence="1">
    <location>
        <begin position="656"/>
        <end position="677"/>
    </location>
</feature>
<gene>
    <name evidence="2" type="ORF">FKW77_003566</name>
</gene>
<feature type="compositionally biased region" description="Polar residues" evidence="1">
    <location>
        <begin position="1075"/>
        <end position="1089"/>
    </location>
</feature>
<feature type="compositionally biased region" description="Basic and acidic residues" evidence="1">
    <location>
        <begin position="136"/>
        <end position="146"/>
    </location>
</feature>
<feature type="compositionally biased region" description="Low complexity" evidence="1">
    <location>
        <begin position="975"/>
        <end position="991"/>
    </location>
</feature>
<name>A0A517L145_9PEZI</name>
<dbReference type="STRING" id="50376.A0A517L145"/>
<evidence type="ECO:0000313" key="3">
    <source>
        <dbReference type="Proteomes" id="UP000316270"/>
    </source>
</evidence>
<accession>A0A517L145</accession>
<protein>
    <submittedName>
        <fullName evidence="2">Uncharacterized protein</fullName>
    </submittedName>
</protein>
<feature type="region of interest" description="Disordered" evidence="1">
    <location>
        <begin position="769"/>
        <end position="992"/>
    </location>
</feature>
<feature type="compositionally biased region" description="Polar residues" evidence="1">
    <location>
        <begin position="348"/>
        <end position="400"/>
    </location>
</feature>
<feature type="compositionally biased region" description="Basic and acidic residues" evidence="1">
    <location>
        <begin position="580"/>
        <end position="593"/>
    </location>
</feature>
<dbReference type="Proteomes" id="UP000316270">
    <property type="component" value="Chromosome 3"/>
</dbReference>
<feature type="compositionally biased region" description="Polar residues" evidence="1">
    <location>
        <begin position="101"/>
        <end position="113"/>
    </location>
</feature>
<feature type="region of interest" description="Disordered" evidence="1">
    <location>
        <begin position="58"/>
        <end position="155"/>
    </location>
</feature>
<feature type="region of interest" description="Disordered" evidence="1">
    <location>
        <begin position="1"/>
        <end position="33"/>
    </location>
</feature>
<dbReference type="OrthoDB" id="194139at2759"/>
<feature type="compositionally biased region" description="Basic and acidic residues" evidence="1">
    <location>
        <begin position="822"/>
        <end position="839"/>
    </location>
</feature>
<evidence type="ECO:0000256" key="1">
    <source>
        <dbReference type="SAM" id="MobiDB-lite"/>
    </source>
</evidence>
<feature type="compositionally biased region" description="Polar residues" evidence="1">
    <location>
        <begin position="941"/>
        <end position="974"/>
    </location>
</feature>